<reference evidence="1" key="3">
    <citation type="submission" date="2023-05" db="EMBL/GenBank/DDBJ databases">
        <authorList>
            <person name="Smith C.H."/>
        </authorList>
    </citation>
    <scope>NUCLEOTIDE SEQUENCE</scope>
    <source>
        <strain evidence="1">CHS0354</strain>
        <tissue evidence="1">Mantle</tissue>
    </source>
</reference>
<reference evidence="1" key="1">
    <citation type="journal article" date="2021" name="Genome Biol. Evol.">
        <title>A High-Quality Reference Genome for a Parasitic Bivalve with Doubly Uniparental Inheritance (Bivalvia: Unionida).</title>
        <authorList>
            <person name="Smith C.H."/>
        </authorList>
    </citation>
    <scope>NUCLEOTIDE SEQUENCE</scope>
    <source>
        <strain evidence="1">CHS0354</strain>
    </source>
</reference>
<evidence type="ECO:0000313" key="1">
    <source>
        <dbReference type="EMBL" id="KAK3603428.1"/>
    </source>
</evidence>
<accession>A0AAE0T583</accession>
<dbReference type="Proteomes" id="UP001195483">
    <property type="component" value="Unassembled WGS sequence"/>
</dbReference>
<name>A0AAE0T583_9BIVA</name>
<dbReference type="AlphaFoldDB" id="A0AAE0T583"/>
<proteinExistence type="predicted"/>
<reference evidence="1" key="2">
    <citation type="journal article" date="2021" name="Genome Biol. Evol.">
        <title>Developing a high-quality reference genome for a parasitic bivalve with doubly uniparental inheritance (Bivalvia: Unionida).</title>
        <authorList>
            <person name="Smith C.H."/>
        </authorList>
    </citation>
    <scope>NUCLEOTIDE SEQUENCE</scope>
    <source>
        <strain evidence="1">CHS0354</strain>
        <tissue evidence="1">Mantle</tissue>
    </source>
</reference>
<keyword evidence="2" id="KW-1185">Reference proteome</keyword>
<sequence length="199" mass="22298">MCTIFMHITHDRYEALSRFRPQDSHSNTDYENGMTTARKGMASAAEEMGQEFDCLGAIELKGNDYPMAIVACGLYEVQEPAPTNKDPIRADFRGLKKYTETLQKQTAKVQCSKRMKHLEPHVRDRGGGYPAGVKQALEQSQQIHHTVVDQLQHDLFPRALAWGSVPNTLNGSPSQSITRVTSRDHYRINVLEALPAADT</sequence>
<gene>
    <name evidence="1" type="ORF">CHS0354_009411</name>
</gene>
<evidence type="ECO:0000313" key="2">
    <source>
        <dbReference type="Proteomes" id="UP001195483"/>
    </source>
</evidence>
<organism evidence="1 2">
    <name type="scientific">Potamilus streckersoni</name>
    <dbReference type="NCBI Taxonomy" id="2493646"/>
    <lineage>
        <taxon>Eukaryota</taxon>
        <taxon>Metazoa</taxon>
        <taxon>Spiralia</taxon>
        <taxon>Lophotrochozoa</taxon>
        <taxon>Mollusca</taxon>
        <taxon>Bivalvia</taxon>
        <taxon>Autobranchia</taxon>
        <taxon>Heteroconchia</taxon>
        <taxon>Palaeoheterodonta</taxon>
        <taxon>Unionida</taxon>
        <taxon>Unionoidea</taxon>
        <taxon>Unionidae</taxon>
        <taxon>Ambleminae</taxon>
        <taxon>Lampsilini</taxon>
        <taxon>Potamilus</taxon>
    </lineage>
</organism>
<dbReference type="EMBL" id="JAEAOA010000609">
    <property type="protein sequence ID" value="KAK3603428.1"/>
    <property type="molecule type" value="Genomic_DNA"/>
</dbReference>
<comment type="caution">
    <text evidence="1">The sequence shown here is derived from an EMBL/GenBank/DDBJ whole genome shotgun (WGS) entry which is preliminary data.</text>
</comment>
<protein>
    <submittedName>
        <fullName evidence="1">Uncharacterized protein</fullName>
    </submittedName>
</protein>